<accession>A0A4U5MSF9</accession>
<keyword evidence="2" id="KW-1185">Reference proteome</keyword>
<dbReference type="Proteomes" id="UP000298663">
    <property type="component" value="Unassembled WGS sequence"/>
</dbReference>
<dbReference type="AlphaFoldDB" id="A0A4U5MSF9"/>
<name>A0A4U5MSF9_STECR</name>
<organism evidence="1 2">
    <name type="scientific">Steinernema carpocapsae</name>
    <name type="common">Entomopathogenic nematode</name>
    <dbReference type="NCBI Taxonomy" id="34508"/>
    <lineage>
        <taxon>Eukaryota</taxon>
        <taxon>Metazoa</taxon>
        <taxon>Ecdysozoa</taxon>
        <taxon>Nematoda</taxon>
        <taxon>Chromadorea</taxon>
        <taxon>Rhabditida</taxon>
        <taxon>Tylenchina</taxon>
        <taxon>Panagrolaimomorpha</taxon>
        <taxon>Strongyloidoidea</taxon>
        <taxon>Steinernematidae</taxon>
        <taxon>Steinernema</taxon>
    </lineage>
</organism>
<evidence type="ECO:0000313" key="1">
    <source>
        <dbReference type="EMBL" id="TKR72630.1"/>
    </source>
</evidence>
<gene>
    <name evidence="1" type="ORF">L596_020048</name>
</gene>
<reference evidence="1 2" key="2">
    <citation type="journal article" date="2019" name="G3 (Bethesda)">
        <title>Hybrid Assembly of the Genome of the Entomopathogenic Nematode Steinernema carpocapsae Identifies the X-Chromosome.</title>
        <authorList>
            <person name="Serra L."/>
            <person name="Macchietto M."/>
            <person name="Macias-Munoz A."/>
            <person name="McGill C.J."/>
            <person name="Rodriguez I.M."/>
            <person name="Rodriguez B."/>
            <person name="Murad R."/>
            <person name="Mortazavi A."/>
        </authorList>
    </citation>
    <scope>NUCLEOTIDE SEQUENCE [LARGE SCALE GENOMIC DNA]</scope>
    <source>
        <strain evidence="1 2">ALL</strain>
    </source>
</reference>
<reference evidence="1 2" key="1">
    <citation type="journal article" date="2015" name="Genome Biol.">
        <title>Comparative genomics of Steinernema reveals deeply conserved gene regulatory networks.</title>
        <authorList>
            <person name="Dillman A.R."/>
            <person name="Macchietto M."/>
            <person name="Porter C.F."/>
            <person name="Rogers A."/>
            <person name="Williams B."/>
            <person name="Antoshechkin I."/>
            <person name="Lee M.M."/>
            <person name="Goodwin Z."/>
            <person name="Lu X."/>
            <person name="Lewis E.E."/>
            <person name="Goodrich-Blair H."/>
            <person name="Stock S.P."/>
            <person name="Adams B.J."/>
            <person name="Sternberg P.W."/>
            <person name="Mortazavi A."/>
        </authorList>
    </citation>
    <scope>NUCLEOTIDE SEQUENCE [LARGE SCALE GENOMIC DNA]</scope>
    <source>
        <strain evidence="1 2">ALL</strain>
    </source>
</reference>
<protein>
    <submittedName>
        <fullName evidence="1">Uncharacterized protein</fullName>
    </submittedName>
</protein>
<proteinExistence type="predicted"/>
<dbReference type="EMBL" id="AZBU02000006">
    <property type="protein sequence ID" value="TKR72630.1"/>
    <property type="molecule type" value="Genomic_DNA"/>
</dbReference>
<sequence>METLDALFYEAVLSRMTFDFISIIDHPFLRPHAQRYLQLRRRLAVTVDPSGQYFEGCRLNWHVESFIRSDFIRTPMIPAEFQQELLYPGTRVAVVITPGCPNPGNELDKEQTIPMLGLAPDVHIIQMGSRNTSSSESLFSSLSRSTTVRCITTHRSYLDGYVSLYLKACFLKPSLKTIAFFGGCATSNTITDIEHFLTYGNWRYACISHLMISRGHFRRIYVVSVDVLYGIISTFFQLSVSHSVLRLPYTAGQALFANYPPHEISDNACMYLSPDVDDGDTRSVCVVLETETVMLFFHK</sequence>
<comment type="caution">
    <text evidence="1">The sequence shown here is derived from an EMBL/GenBank/DDBJ whole genome shotgun (WGS) entry which is preliminary data.</text>
</comment>
<evidence type="ECO:0000313" key="2">
    <source>
        <dbReference type="Proteomes" id="UP000298663"/>
    </source>
</evidence>